<evidence type="ECO:0000256" key="4">
    <source>
        <dbReference type="SAM" id="SignalP"/>
    </source>
</evidence>
<dbReference type="Gene3D" id="3.40.50.1820">
    <property type="entry name" value="alpha/beta hydrolase"/>
    <property type="match status" value="2"/>
</dbReference>
<evidence type="ECO:0000256" key="2">
    <source>
        <dbReference type="ARBA" id="ARBA00022729"/>
    </source>
</evidence>
<dbReference type="PANTHER" id="PTHR11010">
    <property type="entry name" value="PROTEASE S28 PRO-X CARBOXYPEPTIDASE-RELATED"/>
    <property type="match status" value="1"/>
</dbReference>
<name>A0ABS5ZBH7_9GAMM</name>
<dbReference type="SUPFAM" id="SSF53474">
    <property type="entry name" value="alpha/beta-Hydrolases"/>
    <property type="match status" value="1"/>
</dbReference>
<sequence>MLTNRIIIRLFFLYLTLIFSTWSSAQTHPASLTQNIDILSYLQAIPGMEAEELDNPPSGYQNILIRYSQPIDHDRPWLGTFKQRMVLLHRDKNAPMVLATNGYTISVSTYRYNLTQILNANQLKIEHRFFAESTPNPKDWQYLTIKQAAADHHRIVSAIRPFYTGKWVSRGSSKGGMTAIYHRRFYPDDVDGTVANVAPQSFGRLDPRYVTFQQQVGPASCRKVLKQYQRELLQRRDVMKAYIQRYGNETGMNFSLKGGLDQVLDMTVGELYFQFWQYGDIANCKDIPTTDATDADLFSFMKKWGPLYFLSDIGRETYEPYFYQAITQLGYPRLMTGHLTDLLQYDPNNYRPYVSKWPSQTFDYRAMWDIANFVVLKSANLMLFYGDIDPWTAGAFFLPNSAKRSTHTFWVKDGNHGTNILTVSEEDQQKAFAMLKQWTGVEPKVPSVMLRHSGQPEDEQALFNEDLIRRPL</sequence>
<dbReference type="InterPro" id="IPR008761">
    <property type="entry name" value="Peptidase_S37"/>
</dbReference>
<protein>
    <submittedName>
        <fullName evidence="5">Peptidase</fullName>
    </submittedName>
</protein>
<keyword evidence="3" id="KW-0378">Hydrolase</keyword>
<dbReference type="Pfam" id="PF05576">
    <property type="entry name" value="Peptidase_S37"/>
    <property type="match status" value="1"/>
</dbReference>
<keyword evidence="1" id="KW-0645">Protease</keyword>
<dbReference type="PANTHER" id="PTHR11010:SF38">
    <property type="entry name" value="LYSOSOMAL PRO-X CARBOXYPEPTIDASE"/>
    <property type="match status" value="1"/>
</dbReference>
<feature type="signal peptide" evidence="4">
    <location>
        <begin position="1"/>
        <end position="25"/>
    </location>
</feature>
<evidence type="ECO:0000313" key="6">
    <source>
        <dbReference type="Proteomes" id="UP000690515"/>
    </source>
</evidence>
<evidence type="ECO:0000313" key="5">
    <source>
        <dbReference type="EMBL" id="MBU2711380.1"/>
    </source>
</evidence>
<dbReference type="InterPro" id="IPR029058">
    <property type="entry name" value="AB_hydrolase_fold"/>
</dbReference>
<keyword evidence="6" id="KW-1185">Reference proteome</keyword>
<evidence type="ECO:0000256" key="3">
    <source>
        <dbReference type="ARBA" id="ARBA00022801"/>
    </source>
</evidence>
<dbReference type="EMBL" id="JAGSOY010000018">
    <property type="protein sequence ID" value="MBU2711380.1"/>
    <property type="molecule type" value="Genomic_DNA"/>
</dbReference>
<dbReference type="Proteomes" id="UP000690515">
    <property type="component" value="Unassembled WGS sequence"/>
</dbReference>
<keyword evidence="2 4" id="KW-0732">Signal</keyword>
<evidence type="ECO:0000256" key="1">
    <source>
        <dbReference type="ARBA" id="ARBA00022670"/>
    </source>
</evidence>
<accession>A0ABS5ZBH7</accession>
<gene>
    <name evidence="5" type="ORF">KCG35_09935</name>
</gene>
<comment type="caution">
    <text evidence="5">The sequence shown here is derived from an EMBL/GenBank/DDBJ whole genome shotgun (WGS) entry which is preliminary data.</text>
</comment>
<organism evidence="5 6">
    <name type="scientific">Zooshikella harenae</name>
    <dbReference type="NCBI Taxonomy" id="2827238"/>
    <lineage>
        <taxon>Bacteria</taxon>
        <taxon>Pseudomonadati</taxon>
        <taxon>Pseudomonadota</taxon>
        <taxon>Gammaproteobacteria</taxon>
        <taxon>Oceanospirillales</taxon>
        <taxon>Zooshikellaceae</taxon>
        <taxon>Zooshikella</taxon>
    </lineage>
</organism>
<dbReference type="RefSeq" id="WP_215819542.1">
    <property type="nucleotide sequence ID" value="NZ_JAGSOY010000018.1"/>
</dbReference>
<proteinExistence type="predicted"/>
<reference evidence="5 6" key="1">
    <citation type="submission" date="2021-04" db="EMBL/GenBank/DDBJ databases">
        <authorList>
            <person name="Pira H."/>
            <person name="Risdian C."/>
            <person name="Wink J."/>
        </authorList>
    </citation>
    <scope>NUCLEOTIDE SEQUENCE [LARGE SCALE GENOMIC DNA]</scope>
    <source>
        <strain evidence="5 6">WH53</strain>
    </source>
</reference>
<feature type="chain" id="PRO_5047054081" evidence="4">
    <location>
        <begin position="26"/>
        <end position="472"/>
    </location>
</feature>